<keyword evidence="7" id="KW-1185">Reference proteome</keyword>
<evidence type="ECO:0000256" key="3">
    <source>
        <dbReference type="RuleBase" id="RU366061"/>
    </source>
</evidence>
<keyword evidence="1 3" id="KW-0479">Metal-binding</keyword>
<dbReference type="SUPFAM" id="SSF51197">
    <property type="entry name" value="Clavaminate synthase-like"/>
    <property type="match status" value="1"/>
</dbReference>
<keyword evidence="3" id="KW-0560">Oxidoreductase</keyword>
<evidence type="ECO:0000256" key="2">
    <source>
        <dbReference type="ARBA" id="ARBA00023004"/>
    </source>
</evidence>
<feature type="compositionally biased region" description="Low complexity" evidence="4">
    <location>
        <begin position="550"/>
        <end position="562"/>
    </location>
</feature>
<keyword evidence="3" id="KW-0539">Nucleus</keyword>
<feature type="compositionally biased region" description="Low complexity" evidence="4">
    <location>
        <begin position="768"/>
        <end position="777"/>
    </location>
</feature>
<dbReference type="EC" id="1.14.11.-" evidence="3"/>
<feature type="compositionally biased region" description="Acidic residues" evidence="4">
    <location>
        <begin position="24"/>
        <end position="43"/>
    </location>
</feature>
<dbReference type="Pfam" id="PF08007">
    <property type="entry name" value="JmjC_2"/>
    <property type="match status" value="1"/>
</dbReference>
<protein>
    <recommendedName>
        <fullName evidence="3">Bifunctional lysine-specific demethylase and histidyl-hydroxylase</fullName>
        <ecNumber evidence="3">1.14.11.-</ecNumber>
    </recommendedName>
</protein>
<comment type="caution">
    <text evidence="6">The sequence shown here is derived from an EMBL/GenBank/DDBJ whole genome shotgun (WGS) entry which is preliminary data.</text>
</comment>
<feature type="region of interest" description="Disordered" evidence="4">
    <location>
        <begin position="1"/>
        <end position="56"/>
    </location>
</feature>
<evidence type="ECO:0000313" key="7">
    <source>
        <dbReference type="Proteomes" id="UP000612055"/>
    </source>
</evidence>
<dbReference type="OrthoDB" id="425950at2759"/>
<feature type="region of interest" description="Disordered" evidence="4">
    <location>
        <begin position="711"/>
        <end position="821"/>
    </location>
</feature>
<feature type="region of interest" description="Disordered" evidence="4">
    <location>
        <begin position="451"/>
        <end position="625"/>
    </location>
</feature>
<organism evidence="6 7">
    <name type="scientific">Edaphochlamys debaryana</name>
    <dbReference type="NCBI Taxonomy" id="47281"/>
    <lineage>
        <taxon>Eukaryota</taxon>
        <taxon>Viridiplantae</taxon>
        <taxon>Chlorophyta</taxon>
        <taxon>core chlorophytes</taxon>
        <taxon>Chlorophyceae</taxon>
        <taxon>CS clade</taxon>
        <taxon>Chlamydomonadales</taxon>
        <taxon>Chlamydomonadales incertae sedis</taxon>
        <taxon>Edaphochlamys</taxon>
    </lineage>
</organism>
<dbReference type="PANTHER" id="PTHR13096">
    <property type="entry name" value="MINA53 MYC INDUCED NUCLEAR ANTIGEN"/>
    <property type="match status" value="1"/>
</dbReference>
<sequence length="821" mass="87703">MGKRKHSGEAAAKEEKPKKVEPEPEKEEEVEDLGEEESDDDEGFAGFDLPVPEPLPEPSQVDLEPLAFLSGKSTDAFLKENWEKAPVHVAANEDRKSFFKGLYNIDVLKKAVDAIRAGTLILRDQDPGEAGAALTMDDDVDDAMVMQVGLLRFGRDLIAERFVDGAKELVEPGDEESQTPDSNLIQELIEEQNVIMHLRQPQRVVSGVWRLASALESALGCLVGAGATIIPAGASGSPPEYEEGDMWLCQTEGTRTWKVYKPVLELPCNSGDSVPEEALKEPLLVAKLGEGDVLYVPRGHIIHTGTQDTPSCHVALYSFGGWHFGKLAGAVIKSASGTDDAERSLPLELRKGLPVGLVYNMGVLAELKSSDASAAAAKPAAEALAAGLRALAARLEAAPGALLAPAVESMAVDFLAKRLPPHPIQLPDQGPEPSEASQQVYCRNPAAFHALPVEVPKGADKDSEDEGEEEEEDDDEEDDETVPHIKLVLCGENSRFTHGIPDDEEDSEDEDDHHHHHEHDENCGTACMLGSDSDEDEEDEDFEDKEEAPAAKGKGKAAPAKEAPAKGKKAAAKEEADAEEEGESEGGSDADMMDMDGDDSDGEGDEEGGDSDDDDLDDPILELPGPLLPVAFGPALAAVLASTKAKPLAIKDIPVPGGDEREKVAFAQMLYEFGVTVTVMPDPEAAKEQAKENAKVAAMRKSPGKVEIAKFLLSSPEKAAMLDDDEEEEEEEEPEEEKKEEPAKKPAAKGKGKGAKAEKAEEPKAEPKGAAAKGAKAAAKKEEPKAEPKGKGKAAAKKEEPKSAEKKKDDAPPAKRAKKGK</sequence>
<feature type="compositionally biased region" description="Acidic residues" evidence="4">
    <location>
        <begin position="722"/>
        <end position="735"/>
    </location>
</feature>
<dbReference type="GO" id="GO:0051864">
    <property type="term" value="F:histone H3K36 demethylase activity"/>
    <property type="evidence" value="ECO:0007669"/>
    <property type="project" value="TreeGrafter"/>
</dbReference>
<feature type="compositionally biased region" description="Basic and acidic residues" evidence="4">
    <location>
        <begin position="755"/>
        <end position="767"/>
    </location>
</feature>
<keyword evidence="3" id="KW-0805">Transcription regulation</keyword>
<reference evidence="6" key="1">
    <citation type="journal article" date="2020" name="bioRxiv">
        <title>Comparative genomics of Chlamydomonas.</title>
        <authorList>
            <person name="Craig R.J."/>
            <person name="Hasan A.R."/>
            <person name="Ness R.W."/>
            <person name="Keightley P.D."/>
        </authorList>
    </citation>
    <scope>NUCLEOTIDE SEQUENCE</scope>
    <source>
        <strain evidence="6">CCAP 11/70</strain>
    </source>
</reference>
<feature type="domain" description="JmjC" evidence="5">
    <location>
        <begin position="198"/>
        <end position="316"/>
    </location>
</feature>
<evidence type="ECO:0000259" key="5">
    <source>
        <dbReference type="Pfam" id="PF08007"/>
    </source>
</evidence>
<dbReference type="GO" id="GO:0005506">
    <property type="term" value="F:iron ion binding"/>
    <property type="evidence" value="ECO:0007669"/>
    <property type="project" value="UniProtKB-UniRule"/>
</dbReference>
<feature type="compositionally biased region" description="Basic and acidic residues" evidence="4">
    <location>
        <begin position="779"/>
        <end position="813"/>
    </location>
</feature>
<evidence type="ECO:0000313" key="6">
    <source>
        <dbReference type="EMBL" id="KAG2494389.1"/>
    </source>
</evidence>
<feature type="compositionally biased region" description="Acidic residues" evidence="4">
    <location>
        <begin position="502"/>
        <end position="511"/>
    </location>
</feature>
<dbReference type="InterPro" id="IPR039994">
    <property type="entry name" value="NO66-like"/>
</dbReference>
<accession>A0A835YBA2</accession>
<comment type="cofactor">
    <cofactor evidence="3">
        <name>Fe(2+)</name>
        <dbReference type="ChEBI" id="CHEBI:29033"/>
    </cofactor>
    <text evidence="3">Binds 1 Fe(2+) ion per subunit.</text>
</comment>
<dbReference type="GO" id="GO:0032453">
    <property type="term" value="F:histone H3K4 demethylase activity"/>
    <property type="evidence" value="ECO:0007669"/>
    <property type="project" value="TreeGrafter"/>
</dbReference>
<proteinExistence type="inferred from homology"/>
<feature type="compositionally biased region" description="Acidic residues" evidence="4">
    <location>
        <begin position="532"/>
        <end position="546"/>
    </location>
</feature>
<dbReference type="Proteomes" id="UP000612055">
    <property type="component" value="Unassembled WGS sequence"/>
</dbReference>
<comment type="similarity">
    <text evidence="3">Belongs to the ROX family.</text>
</comment>
<dbReference type="EMBL" id="JAEHOE010000031">
    <property type="protein sequence ID" value="KAG2494389.1"/>
    <property type="molecule type" value="Genomic_DNA"/>
</dbReference>
<dbReference type="PANTHER" id="PTHR13096:SF8">
    <property type="entry name" value="RIBOSOMAL OXYGENASE 1"/>
    <property type="match status" value="1"/>
</dbReference>
<feature type="compositionally biased region" description="Basic and acidic residues" evidence="4">
    <location>
        <begin position="7"/>
        <end position="23"/>
    </location>
</feature>
<feature type="compositionally biased region" description="Acidic residues" evidence="4">
    <location>
        <begin position="462"/>
        <end position="480"/>
    </location>
</feature>
<keyword evidence="2 3" id="KW-0408">Iron</keyword>
<dbReference type="GO" id="GO:0005730">
    <property type="term" value="C:nucleolus"/>
    <property type="evidence" value="ECO:0007669"/>
    <property type="project" value="TreeGrafter"/>
</dbReference>
<keyword evidence="3" id="KW-0223">Dioxygenase</keyword>
<evidence type="ECO:0000256" key="1">
    <source>
        <dbReference type="ARBA" id="ARBA00022723"/>
    </source>
</evidence>
<keyword evidence="3" id="KW-0804">Transcription</keyword>
<name>A0A835YBA2_9CHLO</name>
<comment type="subcellular location">
    <subcellularLocation>
        <location evidence="3">Nucleus</location>
    </subcellularLocation>
</comment>
<evidence type="ECO:0000256" key="4">
    <source>
        <dbReference type="SAM" id="MobiDB-lite"/>
    </source>
</evidence>
<feature type="compositionally biased region" description="Acidic residues" evidence="4">
    <location>
        <begin position="576"/>
        <end position="620"/>
    </location>
</feature>
<dbReference type="AlphaFoldDB" id="A0A835YBA2"/>
<dbReference type="Gene3D" id="3.90.930.40">
    <property type="match status" value="1"/>
</dbReference>
<gene>
    <name evidence="6" type="ORF">HYH03_007442</name>
</gene>
<comment type="function">
    <text evidence="3">Oxygenase that can act as both a histone lysine demethylase and a ribosomal histidine hydroxylase.</text>
</comment>
<dbReference type="InterPro" id="IPR003347">
    <property type="entry name" value="JmjC_dom"/>
</dbReference>
<dbReference type="Gene3D" id="2.60.120.650">
    <property type="entry name" value="Cupin"/>
    <property type="match status" value="1"/>
</dbReference>